<dbReference type="EMBL" id="DF973285">
    <property type="protein sequence ID" value="GAU24126.1"/>
    <property type="molecule type" value="Genomic_DNA"/>
</dbReference>
<dbReference type="OrthoDB" id="1433061at2759"/>
<gene>
    <name evidence="2" type="ORF">TSUD_83610</name>
</gene>
<dbReference type="Proteomes" id="UP000242715">
    <property type="component" value="Unassembled WGS sequence"/>
</dbReference>
<evidence type="ECO:0000313" key="3">
    <source>
        <dbReference type="Proteomes" id="UP000242715"/>
    </source>
</evidence>
<dbReference type="AlphaFoldDB" id="A0A2Z6LYB5"/>
<proteinExistence type="predicted"/>
<name>A0A2Z6LYB5_TRISU</name>
<evidence type="ECO:0000313" key="2">
    <source>
        <dbReference type="EMBL" id="GAU24126.1"/>
    </source>
</evidence>
<keyword evidence="3" id="KW-1185">Reference proteome</keyword>
<feature type="compositionally biased region" description="Basic and acidic residues" evidence="1">
    <location>
        <begin position="1"/>
        <end position="10"/>
    </location>
</feature>
<sequence length="54" mass="5907">MKEDEIEREMGNLNSKVGNGDATLLPEMESDNEGELSINCADSIPNSGFEVDDF</sequence>
<reference evidence="3" key="1">
    <citation type="journal article" date="2017" name="Front. Plant Sci.">
        <title>Climate Clever Clovers: New Paradigm to Reduce the Environmental Footprint of Ruminants by Breeding Low Methanogenic Forages Utilizing Haplotype Variation.</title>
        <authorList>
            <person name="Kaur P."/>
            <person name="Appels R."/>
            <person name="Bayer P.E."/>
            <person name="Keeble-Gagnere G."/>
            <person name="Wang J."/>
            <person name="Hirakawa H."/>
            <person name="Shirasawa K."/>
            <person name="Vercoe P."/>
            <person name="Stefanova K."/>
            <person name="Durmic Z."/>
            <person name="Nichols P."/>
            <person name="Revell C."/>
            <person name="Isobe S.N."/>
            <person name="Edwards D."/>
            <person name="Erskine W."/>
        </authorList>
    </citation>
    <scope>NUCLEOTIDE SEQUENCE [LARGE SCALE GENOMIC DNA]</scope>
    <source>
        <strain evidence="3">cv. Daliak</strain>
    </source>
</reference>
<evidence type="ECO:0000256" key="1">
    <source>
        <dbReference type="SAM" id="MobiDB-lite"/>
    </source>
</evidence>
<accession>A0A2Z6LYB5</accession>
<organism evidence="2 3">
    <name type="scientific">Trifolium subterraneum</name>
    <name type="common">Subterranean clover</name>
    <dbReference type="NCBI Taxonomy" id="3900"/>
    <lineage>
        <taxon>Eukaryota</taxon>
        <taxon>Viridiplantae</taxon>
        <taxon>Streptophyta</taxon>
        <taxon>Embryophyta</taxon>
        <taxon>Tracheophyta</taxon>
        <taxon>Spermatophyta</taxon>
        <taxon>Magnoliopsida</taxon>
        <taxon>eudicotyledons</taxon>
        <taxon>Gunneridae</taxon>
        <taxon>Pentapetalae</taxon>
        <taxon>rosids</taxon>
        <taxon>fabids</taxon>
        <taxon>Fabales</taxon>
        <taxon>Fabaceae</taxon>
        <taxon>Papilionoideae</taxon>
        <taxon>50 kb inversion clade</taxon>
        <taxon>NPAAA clade</taxon>
        <taxon>Hologalegina</taxon>
        <taxon>IRL clade</taxon>
        <taxon>Trifolieae</taxon>
        <taxon>Trifolium</taxon>
    </lineage>
</organism>
<feature type="region of interest" description="Disordered" evidence="1">
    <location>
        <begin position="1"/>
        <end position="41"/>
    </location>
</feature>
<protein>
    <submittedName>
        <fullName evidence="2">Uncharacterized protein</fullName>
    </submittedName>
</protein>